<evidence type="ECO:0000256" key="2">
    <source>
        <dbReference type="ARBA" id="ARBA00006843"/>
    </source>
</evidence>
<evidence type="ECO:0000313" key="9">
    <source>
        <dbReference type="Proteomes" id="UP001369086"/>
    </source>
</evidence>
<evidence type="ECO:0000256" key="1">
    <source>
        <dbReference type="ARBA" id="ARBA00004370"/>
    </source>
</evidence>
<feature type="compositionally biased region" description="Basic residues" evidence="6">
    <location>
        <begin position="166"/>
        <end position="182"/>
    </location>
</feature>
<feature type="compositionally biased region" description="Low complexity" evidence="6">
    <location>
        <begin position="80"/>
        <end position="93"/>
    </location>
</feature>
<evidence type="ECO:0000256" key="3">
    <source>
        <dbReference type="ARBA" id="ARBA00022692"/>
    </source>
</evidence>
<feature type="compositionally biased region" description="Low complexity" evidence="6">
    <location>
        <begin position="42"/>
        <end position="72"/>
    </location>
</feature>
<name>A0ABR0Y4S5_HUSHU</name>
<feature type="compositionally biased region" description="Low complexity" evidence="6">
    <location>
        <begin position="101"/>
        <end position="116"/>
    </location>
</feature>
<keyword evidence="5 7" id="KW-0472">Membrane</keyword>
<dbReference type="PANTHER" id="PTHR14948:SF20">
    <property type="entry name" value="PROLINE-RICH TRANSMEMBRANE PROTEIN 2"/>
    <property type="match status" value="1"/>
</dbReference>
<dbReference type="InterPro" id="IPR051423">
    <property type="entry name" value="CD225/Dispanin"/>
</dbReference>
<dbReference type="Pfam" id="PF04505">
    <property type="entry name" value="CD225"/>
    <property type="match status" value="1"/>
</dbReference>
<gene>
    <name evidence="8" type="ORF">HHUSO_G34664</name>
</gene>
<evidence type="ECO:0000313" key="8">
    <source>
        <dbReference type="EMBL" id="KAK6467662.1"/>
    </source>
</evidence>
<dbReference type="EMBL" id="JAHFZB010000048">
    <property type="protein sequence ID" value="KAK6467662.1"/>
    <property type="molecule type" value="Genomic_DNA"/>
</dbReference>
<feature type="region of interest" description="Disordered" evidence="6">
    <location>
        <begin position="1"/>
        <end position="125"/>
    </location>
</feature>
<keyword evidence="4 7" id="KW-1133">Transmembrane helix</keyword>
<comment type="subcellular location">
    <subcellularLocation>
        <location evidence="1">Membrane</location>
    </subcellularLocation>
</comment>
<feature type="compositionally biased region" description="Polar residues" evidence="6">
    <location>
        <begin position="1"/>
        <end position="30"/>
    </location>
</feature>
<evidence type="ECO:0000256" key="6">
    <source>
        <dbReference type="SAM" id="MobiDB-lite"/>
    </source>
</evidence>
<keyword evidence="9" id="KW-1185">Reference proteome</keyword>
<feature type="transmembrane region" description="Helical" evidence="7">
    <location>
        <begin position="270"/>
        <end position="295"/>
    </location>
</feature>
<dbReference type="PANTHER" id="PTHR14948">
    <property type="entry name" value="NG5"/>
    <property type="match status" value="1"/>
</dbReference>
<organism evidence="8 9">
    <name type="scientific">Huso huso</name>
    <name type="common">Beluga</name>
    <name type="synonym">Acipenser huso</name>
    <dbReference type="NCBI Taxonomy" id="61971"/>
    <lineage>
        <taxon>Eukaryota</taxon>
        <taxon>Metazoa</taxon>
        <taxon>Chordata</taxon>
        <taxon>Craniata</taxon>
        <taxon>Vertebrata</taxon>
        <taxon>Euteleostomi</taxon>
        <taxon>Actinopterygii</taxon>
        <taxon>Chondrostei</taxon>
        <taxon>Acipenseriformes</taxon>
        <taxon>Acipenseridae</taxon>
        <taxon>Huso</taxon>
    </lineage>
</organism>
<comment type="similarity">
    <text evidence="2">Belongs to the CD225/Dispanin family.</text>
</comment>
<feature type="region of interest" description="Disordered" evidence="6">
    <location>
        <begin position="159"/>
        <end position="218"/>
    </location>
</feature>
<sequence>MDMNTESYSFLTETTAPPSVTMGESHNYLSTGEPRTEPEPAQPASEPAQPTSEPAQPASEPAQPASEPAQPASEPPQPASEPSQPASEPAQPASEPPQPASEPSQPASEPSQPASELTTPQPHWEPDEATVVFVDEKRQENGNGLPPPVAIRPAMSIGDLHATPNSKRRHLKEQHHGRRSRAGSKSGSVCHLPHVGTNSPRPSLCRQHSNATNSGLETGEKPRDYLIASILSCFCPMWPVNIVAFVYSVMSRNSFQQGDVDGARRLGSVAKLLSIVALVGGIVIIATSCIINWGIMS</sequence>
<comment type="caution">
    <text evidence="8">The sequence shown here is derived from an EMBL/GenBank/DDBJ whole genome shotgun (WGS) entry which is preliminary data.</text>
</comment>
<protein>
    <submittedName>
        <fullName evidence="8">Proline-rich transmembrane protein 2</fullName>
    </submittedName>
</protein>
<feature type="transmembrane region" description="Helical" evidence="7">
    <location>
        <begin position="225"/>
        <end position="249"/>
    </location>
</feature>
<evidence type="ECO:0000256" key="4">
    <source>
        <dbReference type="ARBA" id="ARBA00022989"/>
    </source>
</evidence>
<dbReference type="Proteomes" id="UP001369086">
    <property type="component" value="Unassembled WGS sequence"/>
</dbReference>
<reference evidence="8 9" key="1">
    <citation type="submission" date="2021-05" db="EMBL/GenBank/DDBJ databases">
        <authorList>
            <person name="Zahm M."/>
            <person name="Klopp C."/>
            <person name="Cabau C."/>
            <person name="Kuhl H."/>
            <person name="Suciu R."/>
            <person name="Ciorpac M."/>
            <person name="Holostenco D."/>
            <person name="Gessner J."/>
            <person name="Wuertz S."/>
            <person name="Hohne C."/>
            <person name="Stock M."/>
            <person name="Gislard M."/>
            <person name="Lluch J."/>
            <person name="Milhes M."/>
            <person name="Lampietro C."/>
            <person name="Lopez Roques C."/>
            <person name="Donnadieu C."/>
            <person name="Du K."/>
            <person name="Schartl M."/>
            <person name="Guiguen Y."/>
        </authorList>
    </citation>
    <scope>NUCLEOTIDE SEQUENCE [LARGE SCALE GENOMIC DNA]</scope>
    <source>
        <strain evidence="8">Hh-F2</strain>
        <tissue evidence="8">Blood</tissue>
    </source>
</reference>
<dbReference type="InterPro" id="IPR007593">
    <property type="entry name" value="CD225/Dispanin_fam"/>
</dbReference>
<keyword evidence="3 7" id="KW-0812">Transmembrane</keyword>
<evidence type="ECO:0000256" key="5">
    <source>
        <dbReference type="ARBA" id="ARBA00023136"/>
    </source>
</evidence>
<evidence type="ECO:0000256" key="7">
    <source>
        <dbReference type="SAM" id="Phobius"/>
    </source>
</evidence>
<proteinExistence type="inferred from homology"/>
<feature type="compositionally biased region" description="Polar residues" evidence="6">
    <location>
        <begin position="196"/>
        <end position="216"/>
    </location>
</feature>
<accession>A0ABR0Y4S5</accession>